<protein>
    <submittedName>
        <fullName evidence="6">3-oxoacyl-[acyl-carrier protein] reductase</fullName>
        <ecNumber evidence="6">1.1.1.100</ecNumber>
    </submittedName>
</protein>
<dbReference type="PANTHER" id="PTHR43963">
    <property type="entry name" value="CARBONYL REDUCTASE 1-RELATED"/>
    <property type="match status" value="1"/>
</dbReference>
<keyword evidence="3 6" id="KW-0560">Oxidoreductase</keyword>
<proteinExistence type="inferred from homology"/>
<sequence length="233" mass="24312">MAEETATRTALVTGGNRGIGFEACRQLARLGLRVVLTAREPERGEEAAGALRGEGLAVSFEEVDVGDGGSVEACARRLSEAGIEVDVLVNNAGVYPTEGVFSVDEETFRRALEINTLGPFRTCRAFVPAMVRRGYGRVVNVSSGGGSFGEGIGPVAYGASKAAQNALTVKVAGAVRGDVKANAMCPGWVRTEMGGSGAPRSPEQAADTLVWLATLPADGPNGGFFRDRQPIPW</sequence>
<dbReference type="GO" id="GO:0004316">
    <property type="term" value="F:3-oxoacyl-[acyl-carrier-protein] reductase (NADPH) activity"/>
    <property type="evidence" value="ECO:0007669"/>
    <property type="project" value="UniProtKB-EC"/>
</dbReference>
<comment type="similarity">
    <text evidence="1 4">Belongs to the short-chain dehydrogenases/reductases (SDR) family.</text>
</comment>
<reference evidence="6" key="1">
    <citation type="submission" date="2020-02" db="EMBL/GenBank/DDBJ databases">
        <authorList>
            <person name="Meier V. D."/>
        </authorList>
    </citation>
    <scope>NUCLEOTIDE SEQUENCE</scope>
    <source>
        <strain evidence="6">AVDCRST_MAG03</strain>
    </source>
</reference>
<dbReference type="PRINTS" id="PR00080">
    <property type="entry name" value="SDRFAMILY"/>
</dbReference>
<dbReference type="SMART" id="SM00822">
    <property type="entry name" value="PKS_KR"/>
    <property type="match status" value="1"/>
</dbReference>
<evidence type="ECO:0000256" key="1">
    <source>
        <dbReference type="ARBA" id="ARBA00006484"/>
    </source>
</evidence>
<dbReference type="PANTHER" id="PTHR43963:SF6">
    <property type="entry name" value="CHAIN DEHYDROGENASE FAMILY PROTEIN, PUTATIVE (AFU_ORTHOLOGUE AFUA_3G15350)-RELATED"/>
    <property type="match status" value="1"/>
</dbReference>
<keyword evidence="2" id="KW-0521">NADP</keyword>
<dbReference type="InterPro" id="IPR057326">
    <property type="entry name" value="KR_dom"/>
</dbReference>
<dbReference type="Pfam" id="PF00106">
    <property type="entry name" value="adh_short"/>
    <property type="match status" value="1"/>
</dbReference>
<evidence type="ECO:0000256" key="4">
    <source>
        <dbReference type="RuleBase" id="RU000363"/>
    </source>
</evidence>
<evidence type="ECO:0000256" key="2">
    <source>
        <dbReference type="ARBA" id="ARBA00022857"/>
    </source>
</evidence>
<dbReference type="AlphaFoldDB" id="A0A6J4NCJ2"/>
<dbReference type="EMBL" id="CADCUT010000004">
    <property type="protein sequence ID" value="CAA9383673.1"/>
    <property type="molecule type" value="Genomic_DNA"/>
</dbReference>
<evidence type="ECO:0000256" key="3">
    <source>
        <dbReference type="ARBA" id="ARBA00023002"/>
    </source>
</evidence>
<gene>
    <name evidence="6" type="ORF">AVDCRST_MAG03-118</name>
</gene>
<dbReference type="Gene3D" id="3.40.50.720">
    <property type="entry name" value="NAD(P)-binding Rossmann-like Domain"/>
    <property type="match status" value="1"/>
</dbReference>
<organism evidence="6">
    <name type="scientific">uncultured Rubrobacteraceae bacterium</name>
    <dbReference type="NCBI Taxonomy" id="349277"/>
    <lineage>
        <taxon>Bacteria</taxon>
        <taxon>Bacillati</taxon>
        <taxon>Actinomycetota</taxon>
        <taxon>Rubrobacteria</taxon>
        <taxon>Rubrobacterales</taxon>
        <taxon>Rubrobacteraceae</taxon>
        <taxon>environmental samples</taxon>
    </lineage>
</organism>
<dbReference type="EC" id="1.1.1.100" evidence="6"/>
<evidence type="ECO:0000259" key="5">
    <source>
        <dbReference type="SMART" id="SM00822"/>
    </source>
</evidence>
<dbReference type="InterPro" id="IPR002347">
    <property type="entry name" value="SDR_fam"/>
</dbReference>
<accession>A0A6J4NCJ2</accession>
<dbReference type="PRINTS" id="PR00081">
    <property type="entry name" value="GDHRDH"/>
</dbReference>
<name>A0A6J4NCJ2_9ACTN</name>
<feature type="domain" description="Ketoreductase" evidence="5">
    <location>
        <begin position="8"/>
        <end position="178"/>
    </location>
</feature>
<dbReference type="SUPFAM" id="SSF51735">
    <property type="entry name" value="NAD(P)-binding Rossmann-fold domains"/>
    <property type="match status" value="1"/>
</dbReference>
<evidence type="ECO:0000313" key="6">
    <source>
        <dbReference type="EMBL" id="CAA9383673.1"/>
    </source>
</evidence>
<dbReference type="InterPro" id="IPR036291">
    <property type="entry name" value="NAD(P)-bd_dom_sf"/>
</dbReference>